<name>A0ABX0U7Q5_9SPHN</name>
<dbReference type="PROSITE" id="PS51257">
    <property type="entry name" value="PROKAR_LIPOPROTEIN"/>
    <property type="match status" value="1"/>
</dbReference>
<dbReference type="PANTHER" id="PTHR30469:SF11">
    <property type="entry name" value="BLL4320 PROTEIN"/>
    <property type="match status" value="1"/>
</dbReference>
<dbReference type="InterPro" id="IPR058637">
    <property type="entry name" value="YknX-like_C"/>
</dbReference>
<evidence type="ECO:0000256" key="1">
    <source>
        <dbReference type="ARBA" id="ARBA00009477"/>
    </source>
</evidence>
<dbReference type="InterPro" id="IPR058792">
    <property type="entry name" value="Beta-barrel_RND_2"/>
</dbReference>
<dbReference type="Gene3D" id="2.40.50.100">
    <property type="match status" value="1"/>
</dbReference>
<feature type="signal peptide" evidence="2">
    <location>
        <begin position="1"/>
        <end position="21"/>
    </location>
</feature>
<dbReference type="Gene3D" id="2.40.420.20">
    <property type="match status" value="1"/>
</dbReference>
<dbReference type="Gene3D" id="2.40.30.170">
    <property type="match status" value="1"/>
</dbReference>
<dbReference type="Pfam" id="PF25989">
    <property type="entry name" value="YknX_C"/>
    <property type="match status" value="1"/>
</dbReference>
<keyword evidence="6" id="KW-1185">Reference proteome</keyword>
<evidence type="ECO:0000256" key="2">
    <source>
        <dbReference type="SAM" id="SignalP"/>
    </source>
</evidence>
<dbReference type="Gene3D" id="1.10.287.470">
    <property type="entry name" value="Helix hairpin bin"/>
    <property type="match status" value="1"/>
</dbReference>
<gene>
    <name evidence="5" type="ORF">FHT01_002799</name>
</gene>
<evidence type="ECO:0000259" key="4">
    <source>
        <dbReference type="Pfam" id="PF25989"/>
    </source>
</evidence>
<dbReference type="RefSeq" id="WP_140047696.1">
    <property type="nucleotide sequence ID" value="NZ_BAAAEV010000001.1"/>
</dbReference>
<comment type="similarity">
    <text evidence="1">Belongs to the membrane fusion protein (MFP) (TC 8.A.1) family.</text>
</comment>
<feature type="domain" description="CusB-like beta-barrel" evidence="3">
    <location>
        <begin position="193"/>
        <end position="267"/>
    </location>
</feature>
<evidence type="ECO:0000313" key="6">
    <source>
        <dbReference type="Proteomes" id="UP000788153"/>
    </source>
</evidence>
<dbReference type="PANTHER" id="PTHR30469">
    <property type="entry name" value="MULTIDRUG RESISTANCE PROTEIN MDTA"/>
    <property type="match status" value="1"/>
</dbReference>
<feature type="domain" description="YknX-like C-terminal permuted SH3-like" evidence="4">
    <location>
        <begin position="272"/>
        <end position="338"/>
    </location>
</feature>
<dbReference type="InterPro" id="IPR006143">
    <property type="entry name" value="RND_pump_MFP"/>
</dbReference>
<dbReference type="Pfam" id="PF25954">
    <property type="entry name" value="Beta-barrel_RND_2"/>
    <property type="match status" value="1"/>
</dbReference>
<dbReference type="SUPFAM" id="SSF111369">
    <property type="entry name" value="HlyD-like secretion proteins"/>
    <property type="match status" value="1"/>
</dbReference>
<protein>
    <submittedName>
        <fullName evidence="5">RND family efflux transporter MFP subunit</fullName>
    </submittedName>
</protein>
<dbReference type="Proteomes" id="UP000788153">
    <property type="component" value="Unassembled WGS sequence"/>
</dbReference>
<accession>A0ABX0U7Q5</accession>
<organism evidence="5 6">
    <name type="scientific">Sphingomonas japonica</name>
    <dbReference type="NCBI Taxonomy" id="511662"/>
    <lineage>
        <taxon>Bacteria</taxon>
        <taxon>Pseudomonadati</taxon>
        <taxon>Pseudomonadota</taxon>
        <taxon>Alphaproteobacteria</taxon>
        <taxon>Sphingomonadales</taxon>
        <taxon>Sphingomonadaceae</taxon>
        <taxon>Sphingomonas</taxon>
    </lineage>
</organism>
<reference evidence="5 6" key="1">
    <citation type="submission" date="2020-03" db="EMBL/GenBank/DDBJ databases">
        <title>Genomic Encyclopedia of Type Strains, Phase IV (KMG-IV): sequencing the most valuable type-strain genomes for metagenomic binning, comparative biology and taxonomic classification.</title>
        <authorList>
            <person name="Goeker M."/>
        </authorList>
    </citation>
    <scope>NUCLEOTIDE SEQUENCE [LARGE SCALE GENOMIC DNA]</scope>
    <source>
        <strain evidence="5 6">DSM 22753</strain>
    </source>
</reference>
<evidence type="ECO:0000313" key="5">
    <source>
        <dbReference type="EMBL" id="NIJ25257.1"/>
    </source>
</evidence>
<sequence length="359" mass="38378">MTKLLPRIAILSACVALSACGSDEPATSETVPIRVVAQAVQMVAEQAKVEAIGTARAATAADLFPEASGLVTAVRFTAGDYVRSGAPLVQLDDRREQLAVRLAGVAVAEADQLLGRYRRIEDTGALSASQIEAGVTALQSAQIELEQAKVALADRTVRAPFSGHMGIPQIDRGDRVTPTTLIATIDDRTRLFVDFPAPEALFGRLRPGAVVTLVPYSDPGRTIDARVEAVDSSIVADTRSFTVRTVIPNRDDAYRPGMSFRANFASPGRTRLAVPESAVVWGGDGSYLWTVRDGVARRVPMTIAARRDGLVLFTGTLRQGDRIIVEGVQKVREGQRVELVARPSQPAQRAVVRASGEAQ</sequence>
<comment type="caution">
    <text evidence="5">The sequence shown here is derived from an EMBL/GenBank/DDBJ whole genome shotgun (WGS) entry which is preliminary data.</text>
</comment>
<keyword evidence="2" id="KW-0732">Signal</keyword>
<dbReference type="EMBL" id="JAASQP010000001">
    <property type="protein sequence ID" value="NIJ25257.1"/>
    <property type="molecule type" value="Genomic_DNA"/>
</dbReference>
<feature type="chain" id="PRO_5045067099" evidence="2">
    <location>
        <begin position="22"/>
        <end position="359"/>
    </location>
</feature>
<dbReference type="NCBIfam" id="TIGR01730">
    <property type="entry name" value="RND_mfp"/>
    <property type="match status" value="1"/>
</dbReference>
<evidence type="ECO:0000259" key="3">
    <source>
        <dbReference type="Pfam" id="PF25954"/>
    </source>
</evidence>
<proteinExistence type="inferred from homology"/>